<organism evidence="4 5">
    <name type="scientific">Nepenthes gracilis</name>
    <name type="common">Slender pitcher plant</name>
    <dbReference type="NCBI Taxonomy" id="150966"/>
    <lineage>
        <taxon>Eukaryota</taxon>
        <taxon>Viridiplantae</taxon>
        <taxon>Streptophyta</taxon>
        <taxon>Embryophyta</taxon>
        <taxon>Tracheophyta</taxon>
        <taxon>Spermatophyta</taxon>
        <taxon>Magnoliopsida</taxon>
        <taxon>eudicotyledons</taxon>
        <taxon>Gunneridae</taxon>
        <taxon>Pentapetalae</taxon>
        <taxon>Caryophyllales</taxon>
        <taxon>Nepenthaceae</taxon>
        <taxon>Nepenthes</taxon>
    </lineage>
</organism>
<dbReference type="PANTHER" id="PTHR11465">
    <property type="entry name" value="CATALASE"/>
    <property type="match status" value="1"/>
</dbReference>
<evidence type="ECO:0000313" key="4">
    <source>
        <dbReference type="EMBL" id="GMH22213.1"/>
    </source>
</evidence>
<evidence type="ECO:0000256" key="1">
    <source>
        <dbReference type="ARBA" id="ARBA00001971"/>
    </source>
</evidence>
<protein>
    <recommendedName>
        <fullName evidence="2">catalase</fullName>
        <ecNumber evidence="2">1.11.1.6</ecNumber>
    </recommendedName>
</protein>
<dbReference type="EC" id="1.11.1.6" evidence="2"/>
<dbReference type="GO" id="GO:0005886">
    <property type="term" value="C:plasma membrane"/>
    <property type="evidence" value="ECO:0007669"/>
    <property type="project" value="TreeGrafter"/>
</dbReference>
<dbReference type="InterPro" id="IPR020835">
    <property type="entry name" value="Catalase_sf"/>
</dbReference>
<evidence type="ECO:0000256" key="2">
    <source>
        <dbReference type="ARBA" id="ARBA00012314"/>
    </source>
</evidence>
<feature type="domain" description="Catalase core" evidence="3">
    <location>
        <begin position="5"/>
        <end position="78"/>
    </location>
</feature>
<evidence type="ECO:0000313" key="5">
    <source>
        <dbReference type="Proteomes" id="UP001279734"/>
    </source>
</evidence>
<dbReference type="GO" id="GO:0042542">
    <property type="term" value="P:response to hydrogen peroxide"/>
    <property type="evidence" value="ECO:0007669"/>
    <property type="project" value="TreeGrafter"/>
</dbReference>
<dbReference type="SUPFAM" id="SSF56634">
    <property type="entry name" value="Heme-dependent catalase-like"/>
    <property type="match status" value="1"/>
</dbReference>
<comment type="caution">
    <text evidence="4">The sequence shown here is derived from an EMBL/GenBank/DDBJ whole genome shotgun (WGS) entry which is preliminary data.</text>
</comment>
<dbReference type="Gene3D" id="2.40.180.10">
    <property type="entry name" value="Catalase core domain"/>
    <property type="match status" value="1"/>
</dbReference>
<dbReference type="PROSITE" id="PS51402">
    <property type="entry name" value="CATALASE_3"/>
    <property type="match status" value="1"/>
</dbReference>
<dbReference type="GO" id="GO:0042744">
    <property type="term" value="P:hydrogen peroxide catabolic process"/>
    <property type="evidence" value="ECO:0007669"/>
    <property type="project" value="TreeGrafter"/>
</dbReference>
<dbReference type="PANTHER" id="PTHR11465:SF23">
    <property type="entry name" value="CATALASE-2"/>
    <property type="match status" value="1"/>
</dbReference>
<evidence type="ECO:0000259" key="3">
    <source>
        <dbReference type="Pfam" id="PF00199"/>
    </source>
</evidence>
<name>A0AAD3XYF4_NEPGR</name>
<reference evidence="4" key="1">
    <citation type="submission" date="2023-05" db="EMBL/GenBank/DDBJ databases">
        <title>Nepenthes gracilis genome sequencing.</title>
        <authorList>
            <person name="Fukushima K."/>
        </authorList>
    </citation>
    <scope>NUCLEOTIDE SEQUENCE</scope>
    <source>
        <strain evidence="4">SING2019-196</strain>
    </source>
</reference>
<dbReference type="PRINTS" id="PR00067">
    <property type="entry name" value="CATALASE"/>
</dbReference>
<dbReference type="EMBL" id="BSYO01000024">
    <property type="protein sequence ID" value="GMH22213.1"/>
    <property type="molecule type" value="Genomic_DNA"/>
</dbReference>
<comment type="cofactor">
    <cofactor evidence="1">
        <name>heme</name>
        <dbReference type="ChEBI" id="CHEBI:30413"/>
    </cofactor>
</comment>
<dbReference type="Pfam" id="PF00199">
    <property type="entry name" value="Catalase"/>
    <property type="match status" value="1"/>
</dbReference>
<dbReference type="InterPro" id="IPR018028">
    <property type="entry name" value="Catalase"/>
</dbReference>
<dbReference type="InterPro" id="IPR011614">
    <property type="entry name" value="Catalase_core"/>
</dbReference>
<dbReference type="GO" id="GO:0005777">
    <property type="term" value="C:peroxisome"/>
    <property type="evidence" value="ECO:0007669"/>
    <property type="project" value="TreeGrafter"/>
</dbReference>
<sequence>MQDSIHMEDYPLMEELANFDKKKILERVERARGASATCFLEAIHDISYLTCFNFLRALGFSEPVPDRFSTVLHERGRPKII</sequence>
<dbReference type="AlphaFoldDB" id="A0AAD3XYF4"/>
<keyword evidence="5" id="KW-1185">Reference proteome</keyword>
<dbReference type="GO" id="GO:0020037">
    <property type="term" value="F:heme binding"/>
    <property type="evidence" value="ECO:0007669"/>
    <property type="project" value="InterPro"/>
</dbReference>
<accession>A0AAD3XYF4</accession>
<dbReference type="GO" id="GO:0004096">
    <property type="term" value="F:catalase activity"/>
    <property type="evidence" value="ECO:0007669"/>
    <property type="project" value="UniProtKB-EC"/>
</dbReference>
<gene>
    <name evidence="4" type="ORF">Nepgr_024056</name>
</gene>
<dbReference type="Proteomes" id="UP001279734">
    <property type="component" value="Unassembled WGS sequence"/>
</dbReference>
<proteinExistence type="predicted"/>